<accession>A0A090FGQ6</accession>
<protein>
    <submittedName>
        <fullName evidence="2">Uncharacterized protein</fullName>
    </submittedName>
</protein>
<evidence type="ECO:0000313" key="2">
    <source>
        <dbReference type="EMBL" id="CDX18195.1"/>
    </source>
</evidence>
<dbReference type="Proteomes" id="UP000045285">
    <property type="component" value="Unassembled WGS sequence"/>
</dbReference>
<sequence>MRGGDRTSSVRSDSLPAGPRMLDAATPADNVAETVRSIGAPHARSSQARIADGEAVTRYSAEALTLGNPGSL</sequence>
<feature type="region of interest" description="Disordered" evidence="1">
    <location>
        <begin position="1"/>
        <end position="25"/>
    </location>
</feature>
<dbReference type="EMBL" id="CCMZ01000020">
    <property type="protein sequence ID" value="CDX18195.1"/>
    <property type="molecule type" value="Genomic_DNA"/>
</dbReference>
<proteinExistence type="predicted"/>
<gene>
    <name evidence="2" type="ORF">MPL3356_270003</name>
</gene>
<reference evidence="3" key="1">
    <citation type="submission" date="2014-08" db="EMBL/GenBank/DDBJ databases">
        <authorList>
            <person name="Moulin L."/>
        </authorList>
    </citation>
    <scope>NUCLEOTIDE SEQUENCE [LARGE SCALE GENOMIC DNA]</scope>
</reference>
<dbReference type="AlphaFoldDB" id="A0A090FGQ6"/>
<evidence type="ECO:0000256" key="1">
    <source>
        <dbReference type="SAM" id="MobiDB-lite"/>
    </source>
</evidence>
<name>A0A090FGQ6_MESPL</name>
<keyword evidence="3" id="KW-1185">Reference proteome</keyword>
<organism evidence="2 3">
    <name type="scientific">Mesorhizobium plurifarium</name>
    <dbReference type="NCBI Taxonomy" id="69974"/>
    <lineage>
        <taxon>Bacteria</taxon>
        <taxon>Pseudomonadati</taxon>
        <taxon>Pseudomonadota</taxon>
        <taxon>Alphaproteobacteria</taxon>
        <taxon>Hyphomicrobiales</taxon>
        <taxon>Phyllobacteriaceae</taxon>
        <taxon>Mesorhizobium</taxon>
    </lineage>
</organism>
<evidence type="ECO:0000313" key="3">
    <source>
        <dbReference type="Proteomes" id="UP000045285"/>
    </source>
</evidence>
<feature type="compositionally biased region" description="Polar residues" evidence="1">
    <location>
        <begin position="1"/>
        <end position="12"/>
    </location>
</feature>